<dbReference type="Proteomes" id="UP000054485">
    <property type="component" value="Unassembled WGS sequence"/>
</dbReference>
<gene>
    <name evidence="1" type="ORF">CY34DRAFT_773740</name>
</gene>
<evidence type="ECO:0000313" key="2">
    <source>
        <dbReference type="Proteomes" id="UP000054485"/>
    </source>
</evidence>
<reference evidence="2" key="2">
    <citation type="submission" date="2015-01" db="EMBL/GenBank/DDBJ databases">
        <title>Evolutionary Origins and Diversification of the Mycorrhizal Mutualists.</title>
        <authorList>
            <consortium name="DOE Joint Genome Institute"/>
            <consortium name="Mycorrhizal Genomics Consortium"/>
            <person name="Kohler A."/>
            <person name="Kuo A."/>
            <person name="Nagy L.G."/>
            <person name="Floudas D."/>
            <person name="Copeland A."/>
            <person name="Barry K.W."/>
            <person name="Cichocki N."/>
            <person name="Veneault-Fourrey C."/>
            <person name="LaButti K."/>
            <person name="Lindquist E.A."/>
            <person name="Lipzen A."/>
            <person name="Lundell T."/>
            <person name="Morin E."/>
            <person name="Murat C."/>
            <person name="Riley R."/>
            <person name="Ohm R."/>
            <person name="Sun H."/>
            <person name="Tunlid A."/>
            <person name="Henrissat B."/>
            <person name="Grigoriev I.V."/>
            <person name="Hibbett D.S."/>
            <person name="Martin F."/>
        </authorList>
    </citation>
    <scope>NUCLEOTIDE SEQUENCE [LARGE SCALE GENOMIC DNA]</scope>
    <source>
        <strain evidence="2">UH-Slu-Lm8-n1</strain>
    </source>
</reference>
<dbReference type="OrthoDB" id="2673180at2759"/>
<dbReference type="InParanoid" id="A0A0D0A876"/>
<proteinExistence type="predicted"/>
<keyword evidence="2" id="KW-1185">Reference proteome</keyword>
<dbReference type="HOGENOM" id="CLU_059978_0_0_1"/>
<dbReference type="EMBL" id="KN835160">
    <property type="protein sequence ID" value="KIK46320.1"/>
    <property type="molecule type" value="Genomic_DNA"/>
</dbReference>
<evidence type="ECO:0000313" key="1">
    <source>
        <dbReference type="EMBL" id="KIK46320.1"/>
    </source>
</evidence>
<accession>A0A0D0A876</accession>
<dbReference type="AlphaFoldDB" id="A0A0D0A876"/>
<name>A0A0D0A876_9AGAM</name>
<protein>
    <submittedName>
        <fullName evidence="1">Uncharacterized protein</fullName>
    </submittedName>
</protein>
<sequence length="384" mass="42282">MASICASELPDGLTAASLKVARGSEIAFWIARANAAAGKRLMTKNGRVDDQRQRLAKHFGLDLMDAAETSPISVAPKTREEDIKEHQFSWLRKLGDEWSRTATEGKEFVLCDRSSGESAVMDLLQEAVGLITKLAVHATPSTALSHTLLSLDGRTQTENNETVSALIGAARGGDSVAISRLSSLGKLQGSVTAVSTGPATLPHSPPVLPHVASDATVLGSCQLDIESMQRAQNLRDAIEQVESGAVGRIRERYGPRDDRAAEAMWGRLKGKVTKRERLYGLLAGTFEGDKENFFQFFTVSAPTDGKKQRSGKWSKLKLISLRLVVEAIPHCQRDLADERMNVRYIDPASGRFSEQLWREAWGDQNDWHVWRELGKEWYGSRKAL</sequence>
<organism evidence="1 2">
    <name type="scientific">Suillus luteus UH-Slu-Lm8-n1</name>
    <dbReference type="NCBI Taxonomy" id="930992"/>
    <lineage>
        <taxon>Eukaryota</taxon>
        <taxon>Fungi</taxon>
        <taxon>Dikarya</taxon>
        <taxon>Basidiomycota</taxon>
        <taxon>Agaricomycotina</taxon>
        <taxon>Agaricomycetes</taxon>
        <taxon>Agaricomycetidae</taxon>
        <taxon>Boletales</taxon>
        <taxon>Suillineae</taxon>
        <taxon>Suillaceae</taxon>
        <taxon>Suillus</taxon>
    </lineage>
</organism>
<reference evidence="1 2" key="1">
    <citation type="submission" date="2014-04" db="EMBL/GenBank/DDBJ databases">
        <authorList>
            <consortium name="DOE Joint Genome Institute"/>
            <person name="Kuo A."/>
            <person name="Ruytinx J."/>
            <person name="Rineau F."/>
            <person name="Colpaert J."/>
            <person name="Kohler A."/>
            <person name="Nagy L.G."/>
            <person name="Floudas D."/>
            <person name="Copeland A."/>
            <person name="Barry K.W."/>
            <person name="Cichocki N."/>
            <person name="Veneault-Fourrey C."/>
            <person name="LaButti K."/>
            <person name="Lindquist E.A."/>
            <person name="Lipzen A."/>
            <person name="Lundell T."/>
            <person name="Morin E."/>
            <person name="Murat C."/>
            <person name="Sun H."/>
            <person name="Tunlid A."/>
            <person name="Henrissat B."/>
            <person name="Grigoriev I.V."/>
            <person name="Hibbett D.S."/>
            <person name="Martin F."/>
            <person name="Nordberg H.P."/>
            <person name="Cantor M.N."/>
            <person name="Hua S.X."/>
        </authorList>
    </citation>
    <scope>NUCLEOTIDE SEQUENCE [LARGE SCALE GENOMIC DNA]</scope>
    <source>
        <strain evidence="1 2">UH-Slu-Lm8-n1</strain>
    </source>
</reference>